<keyword evidence="7 11" id="KW-1133">Transmembrane helix</keyword>
<feature type="transmembrane region" description="Helical" evidence="11">
    <location>
        <begin position="233"/>
        <end position="251"/>
    </location>
</feature>
<organism evidence="13 14">
    <name type="scientific">Obba rivulosa</name>
    <dbReference type="NCBI Taxonomy" id="1052685"/>
    <lineage>
        <taxon>Eukaryota</taxon>
        <taxon>Fungi</taxon>
        <taxon>Dikarya</taxon>
        <taxon>Basidiomycota</taxon>
        <taxon>Agaricomycotina</taxon>
        <taxon>Agaricomycetes</taxon>
        <taxon>Polyporales</taxon>
        <taxon>Gelatoporiaceae</taxon>
        <taxon>Obba</taxon>
    </lineage>
</organism>
<comment type="similarity">
    <text evidence="2">Belongs to the peptidase U48 family.</text>
</comment>
<feature type="transmembrane region" description="Helical" evidence="11">
    <location>
        <begin position="285"/>
        <end position="301"/>
    </location>
</feature>
<protein>
    <recommendedName>
        <fullName evidence="10">intramembrane prenyl-peptidase Rce1</fullName>
        <ecNumber evidence="10">3.4.26.1</ecNumber>
    </recommendedName>
</protein>
<feature type="transmembrane region" description="Helical" evidence="11">
    <location>
        <begin position="196"/>
        <end position="213"/>
    </location>
</feature>
<reference evidence="13 14" key="1">
    <citation type="submission" date="2016-07" db="EMBL/GenBank/DDBJ databases">
        <title>Draft genome of the white-rot fungus Obba rivulosa 3A-2.</title>
        <authorList>
            <consortium name="DOE Joint Genome Institute"/>
            <person name="Miettinen O."/>
            <person name="Riley R."/>
            <person name="Acob R."/>
            <person name="Barry K."/>
            <person name="Cullen D."/>
            <person name="De Vries R."/>
            <person name="Hainaut M."/>
            <person name="Hatakka A."/>
            <person name="Henrissat B."/>
            <person name="Hilden K."/>
            <person name="Kuo R."/>
            <person name="Labutti K."/>
            <person name="Lipzen A."/>
            <person name="Makela M.R."/>
            <person name="Sandor L."/>
            <person name="Spatafora J.W."/>
            <person name="Grigoriev I.V."/>
            <person name="Hibbett D.S."/>
        </authorList>
    </citation>
    <scope>NUCLEOTIDE SEQUENCE [LARGE SCALE GENOMIC DNA]</scope>
    <source>
        <strain evidence="13 14">3A-2</strain>
    </source>
</reference>
<feature type="transmembrane region" description="Helical" evidence="11">
    <location>
        <begin position="258"/>
        <end position="279"/>
    </location>
</feature>
<proteinExistence type="inferred from homology"/>
<keyword evidence="8 11" id="KW-0472">Membrane</keyword>
<feature type="transmembrane region" description="Helical" evidence="11">
    <location>
        <begin position="112"/>
        <end position="135"/>
    </location>
</feature>
<dbReference type="EC" id="3.4.26.1" evidence="10"/>
<evidence type="ECO:0000256" key="8">
    <source>
        <dbReference type="ARBA" id="ARBA00023136"/>
    </source>
</evidence>
<dbReference type="Pfam" id="PF02517">
    <property type="entry name" value="Rce1-like"/>
    <property type="match status" value="1"/>
</dbReference>
<accession>A0A8E2DG11</accession>
<evidence type="ECO:0000256" key="7">
    <source>
        <dbReference type="ARBA" id="ARBA00022989"/>
    </source>
</evidence>
<sequence length="323" mass="36232">MPTYVAFEHPPLPLPLAHAFAAFFALSYVGSIYVSKNARVSPNNGQPAPARARAKDPEERWRNDPGVIRARLLAVSLSTLASCVAVLMLMWVTGGAKKELFHEALISTITRLGLAHAPLLPCLVTPLLYLGPLYFEFLVGRLPLQRHWNIKLDLFPVVATWQGWRNYIIAPLTEEIVFRGCTLAVYHFAGLSRTKMIFLTPLTFGAAHVHHAWETYNRLGRTASAAKFATIQTLAQLAYTSLFGFHCAFLFMRTGSLLPAISSHIFCNIMGLPAFGMHIRQLPSWRIVLAYILGIVGYVYTMDRWTKTQSSLYWVHSGDRPIY</sequence>
<feature type="transmembrane region" description="Helical" evidence="11">
    <location>
        <begin position="12"/>
        <end position="34"/>
    </location>
</feature>
<evidence type="ECO:0000259" key="12">
    <source>
        <dbReference type="Pfam" id="PF02517"/>
    </source>
</evidence>
<feature type="domain" description="CAAX prenyl protease 2/Lysostaphin resistance protein A-like" evidence="12">
    <location>
        <begin position="159"/>
        <end position="270"/>
    </location>
</feature>
<dbReference type="InterPro" id="IPR003675">
    <property type="entry name" value="Rce1/LyrA-like_dom"/>
</dbReference>
<keyword evidence="5" id="KW-0378">Hydrolase</keyword>
<keyword evidence="4 11" id="KW-0812">Transmembrane</keyword>
<gene>
    <name evidence="13" type="ORF">OBBRIDRAFT_739831</name>
</gene>
<dbReference type="OrthoDB" id="271604at2759"/>
<name>A0A8E2DG11_9APHY</name>
<keyword evidence="3" id="KW-0645">Protease</keyword>
<evidence type="ECO:0000256" key="10">
    <source>
        <dbReference type="ARBA" id="ARBA00049729"/>
    </source>
</evidence>
<dbReference type="EMBL" id="KV722581">
    <property type="protein sequence ID" value="OCH85481.1"/>
    <property type="molecule type" value="Genomic_DNA"/>
</dbReference>
<evidence type="ECO:0000313" key="13">
    <source>
        <dbReference type="EMBL" id="OCH85481.1"/>
    </source>
</evidence>
<dbReference type="PANTHER" id="PTHR13046">
    <property type="entry name" value="PROTEASE U48 CAAX PRENYL PROTEASE RCE1"/>
    <property type="match status" value="1"/>
</dbReference>
<dbReference type="Proteomes" id="UP000250043">
    <property type="component" value="Unassembled WGS sequence"/>
</dbReference>
<keyword evidence="6" id="KW-0256">Endoplasmic reticulum</keyword>
<evidence type="ECO:0000256" key="4">
    <source>
        <dbReference type="ARBA" id="ARBA00022692"/>
    </source>
</evidence>
<evidence type="ECO:0000256" key="6">
    <source>
        <dbReference type="ARBA" id="ARBA00022824"/>
    </source>
</evidence>
<dbReference type="PANTHER" id="PTHR13046:SF0">
    <property type="entry name" value="CAAX PRENYL PROTEASE 2"/>
    <property type="match status" value="1"/>
</dbReference>
<evidence type="ECO:0000256" key="3">
    <source>
        <dbReference type="ARBA" id="ARBA00022670"/>
    </source>
</evidence>
<evidence type="ECO:0000256" key="5">
    <source>
        <dbReference type="ARBA" id="ARBA00022801"/>
    </source>
</evidence>
<dbReference type="InterPro" id="IPR039731">
    <property type="entry name" value="Rce1"/>
</dbReference>
<dbReference type="GO" id="GO:0071586">
    <property type="term" value="P:CAAX-box protein processing"/>
    <property type="evidence" value="ECO:0007669"/>
    <property type="project" value="InterPro"/>
</dbReference>
<dbReference type="GO" id="GO:0004222">
    <property type="term" value="F:metalloendopeptidase activity"/>
    <property type="evidence" value="ECO:0007669"/>
    <property type="project" value="InterPro"/>
</dbReference>
<evidence type="ECO:0000313" key="14">
    <source>
        <dbReference type="Proteomes" id="UP000250043"/>
    </source>
</evidence>
<evidence type="ECO:0000256" key="1">
    <source>
        <dbReference type="ARBA" id="ARBA00004477"/>
    </source>
</evidence>
<dbReference type="AlphaFoldDB" id="A0A8E2DG11"/>
<feature type="transmembrane region" description="Helical" evidence="11">
    <location>
        <begin position="72"/>
        <end position="92"/>
    </location>
</feature>
<dbReference type="GO" id="GO:0005789">
    <property type="term" value="C:endoplasmic reticulum membrane"/>
    <property type="evidence" value="ECO:0007669"/>
    <property type="project" value="UniProtKB-SubCell"/>
</dbReference>
<evidence type="ECO:0000256" key="9">
    <source>
        <dbReference type="ARBA" id="ARBA00047280"/>
    </source>
</evidence>
<comment type="catalytic activity">
    <reaction evidence="9">
        <text>Hydrolyzes the peptide bond -P2-(S-farnesyl or geranylgeranyl)C-P1'-P2'-P3'-COOH where P1' and P2' are amino acids with aliphatic sidechains and P3' is any C-terminal residue.</text>
        <dbReference type="EC" id="3.4.26.1"/>
    </reaction>
</comment>
<comment type="subcellular location">
    <subcellularLocation>
        <location evidence="1">Endoplasmic reticulum membrane</location>
        <topology evidence="1">Multi-pass membrane protein</topology>
    </subcellularLocation>
</comment>
<evidence type="ECO:0000256" key="2">
    <source>
        <dbReference type="ARBA" id="ARBA00006897"/>
    </source>
</evidence>
<evidence type="ECO:0000256" key="11">
    <source>
        <dbReference type="SAM" id="Phobius"/>
    </source>
</evidence>
<keyword evidence="14" id="KW-1185">Reference proteome</keyword>